<dbReference type="PANTHER" id="PTHR37466:SF1">
    <property type="entry name" value="SLR1628 PROTEIN"/>
    <property type="match status" value="1"/>
</dbReference>
<dbReference type="Proteomes" id="UP000002071">
    <property type="component" value="Chromosome"/>
</dbReference>
<dbReference type="eggNOG" id="arCOG04618">
    <property type="taxonomic scope" value="Archaea"/>
</dbReference>
<dbReference type="Pfam" id="PF09996">
    <property type="entry name" value="DUF2237"/>
    <property type="match status" value="1"/>
</dbReference>
<evidence type="ECO:0000313" key="1">
    <source>
        <dbReference type="EMBL" id="ACV12639.1"/>
    </source>
</evidence>
<accession>C7NMK0</accession>
<protein>
    <recommendedName>
        <fullName evidence="3">DUF2237 domain-containing protein</fullName>
    </recommendedName>
</protein>
<dbReference type="Gene3D" id="3.30.56.110">
    <property type="entry name" value="Protein of unknown function DUF2237"/>
    <property type="match status" value="1"/>
</dbReference>
<evidence type="ECO:0000313" key="2">
    <source>
        <dbReference type="Proteomes" id="UP000002071"/>
    </source>
</evidence>
<name>C7NMK0_HALUD</name>
<dbReference type="AlphaFoldDB" id="C7NMK0"/>
<keyword evidence="2" id="KW-1185">Reference proteome</keyword>
<gene>
    <name evidence="1" type="ordered locus">Huta_2475</name>
</gene>
<dbReference type="KEGG" id="hut:Huta_2475"/>
<organism evidence="1 2">
    <name type="scientific">Halorhabdus utahensis (strain DSM 12940 / JCM 11049 / AX-2)</name>
    <dbReference type="NCBI Taxonomy" id="519442"/>
    <lineage>
        <taxon>Archaea</taxon>
        <taxon>Methanobacteriati</taxon>
        <taxon>Methanobacteriota</taxon>
        <taxon>Stenosarchaea group</taxon>
        <taxon>Halobacteria</taxon>
        <taxon>Halobacteriales</taxon>
        <taxon>Haloarculaceae</taxon>
        <taxon>Halorhabdus</taxon>
    </lineage>
</organism>
<dbReference type="STRING" id="519442.Huta_2475"/>
<dbReference type="InterPro" id="IPR018714">
    <property type="entry name" value="DUF2237"/>
</dbReference>
<evidence type="ECO:0008006" key="3">
    <source>
        <dbReference type="Google" id="ProtNLM"/>
    </source>
</evidence>
<proteinExistence type="predicted"/>
<sequence length="148" mass="16132">MDDCKTPAETNPYPPLAVIAGMSQSDPDAQRNVLGEALEPCSKTLSTGYQRDGHCTAVPGDRGSHHLCAKMTQDFLEFSRAQGNDLVTPRPQLDFPGVNPKDHWCLCVGRWLEAHEAGVAPPVVLEATNETVLEEIELETLQAHAVEE</sequence>
<dbReference type="EMBL" id="CP001687">
    <property type="protein sequence ID" value="ACV12639.1"/>
    <property type="molecule type" value="Genomic_DNA"/>
</dbReference>
<reference evidence="1 2" key="1">
    <citation type="journal article" date="2009" name="Stand. Genomic Sci.">
        <title>Complete genome sequence of Halorhabdus utahensis type strain (AX-2).</title>
        <authorList>
            <person name="Anderson I."/>
            <person name="Tindall B.J."/>
            <person name="Pomrenke H."/>
            <person name="Goker M."/>
            <person name="Lapidus A."/>
            <person name="Nolan M."/>
            <person name="Copeland A."/>
            <person name="Glavina Del Rio T."/>
            <person name="Chen F."/>
            <person name="Tice H."/>
            <person name="Cheng J.F."/>
            <person name="Lucas S."/>
            <person name="Chertkov O."/>
            <person name="Bruce D."/>
            <person name="Brettin T."/>
            <person name="Detter J.C."/>
            <person name="Han C."/>
            <person name="Goodwin L."/>
            <person name="Land M."/>
            <person name="Hauser L."/>
            <person name="Chang Y.J."/>
            <person name="Jeffries C.D."/>
            <person name="Pitluck S."/>
            <person name="Pati A."/>
            <person name="Mavromatis K."/>
            <person name="Ivanova N."/>
            <person name="Ovchinnikova G."/>
            <person name="Chen A."/>
            <person name="Palaniappan K."/>
            <person name="Chain P."/>
            <person name="Rohde M."/>
            <person name="Bristow J."/>
            <person name="Eisen J.A."/>
            <person name="Markowitz V."/>
            <person name="Hugenholtz P."/>
            <person name="Kyrpides N.C."/>
            <person name="Klenk H.P."/>
        </authorList>
    </citation>
    <scope>NUCLEOTIDE SEQUENCE [LARGE SCALE GENOMIC DNA]</scope>
    <source>
        <strain evidence="2">DSM 12940 / JCM 11049 / AX-2</strain>
    </source>
</reference>
<dbReference type="HOGENOM" id="CLU_127770_1_0_2"/>
<dbReference type="PANTHER" id="PTHR37466">
    <property type="entry name" value="SLR1628 PROTEIN"/>
    <property type="match status" value="1"/>
</dbReference>